<keyword evidence="1" id="KW-0812">Transmembrane</keyword>
<reference evidence="3" key="1">
    <citation type="journal article" date="2022" name="Microorganisms">
        <title>Beyond the ABCs#Discovery of Three New Plasmid Types in Rhodobacterales (RepQ, RepY, RepW).</title>
        <authorList>
            <person name="Freese H.M."/>
            <person name="Ringel V."/>
            <person name="Overmann J."/>
            <person name="Petersen J."/>
        </authorList>
    </citation>
    <scope>NUCLEOTIDE SEQUENCE [LARGE SCALE GENOMIC DNA]</scope>
    <source>
        <strain evidence="3">DSM 109990</strain>
    </source>
</reference>
<accession>A0ABY3ZIU4</accession>
<keyword evidence="1" id="KW-0472">Membrane</keyword>
<organism evidence="2 3">
    <name type="scientific">Sulfitobacter dubius</name>
    <dbReference type="NCBI Taxonomy" id="218673"/>
    <lineage>
        <taxon>Bacteria</taxon>
        <taxon>Pseudomonadati</taxon>
        <taxon>Pseudomonadota</taxon>
        <taxon>Alphaproteobacteria</taxon>
        <taxon>Rhodobacterales</taxon>
        <taxon>Roseobacteraceae</taxon>
        <taxon>Sulfitobacter</taxon>
    </lineage>
</organism>
<evidence type="ECO:0000256" key="1">
    <source>
        <dbReference type="SAM" id="Phobius"/>
    </source>
</evidence>
<feature type="transmembrane region" description="Helical" evidence="1">
    <location>
        <begin position="51"/>
        <end position="72"/>
    </location>
</feature>
<protein>
    <submittedName>
        <fullName evidence="2">Uncharacterized protein</fullName>
    </submittedName>
</protein>
<gene>
    <name evidence="2" type="ORF">DSM109990_00860</name>
</gene>
<evidence type="ECO:0000313" key="3">
    <source>
        <dbReference type="Proteomes" id="UP000831019"/>
    </source>
</evidence>
<evidence type="ECO:0000313" key="2">
    <source>
        <dbReference type="EMBL" id="UOA14064.1"/>
    </source>
</evidence>
<keyword evidence="1" id="KW-1133">Transmembrane helix</keyword>
<sequence length="73" mass="8222">MFKLFIGSVVVCLLAQGHFLLHSWVESLPFADSWAYYRNLHPVRHDILTVIRWGSLGASILTGTIIIAKTALR</sequence>
<keyword evidence="3" id="KW-1185">Reference proteome</keyword>
<proteinExistence type="predicted"/>
<dbReference type="EMBL" id="CP085144">
    <property type="protein sequence ID" value="UOA14064.1"/>
    <property type="molecule type" value="Genomic_DNA"/>
</dbReference>
<dbReference type="Proteomes" id="UP000831019">
    <property type="component" value="Chromosome"/>
</dbReference>
<name>A0ABY3ZIU4_9RHOB</name>